<name>A0A6G1GM70_9PEZI</name>
<evidence type="ECO:0000256" key="2">
    <source>
        <dbReference type="SAM" id="MobiDB-lite"/>
    </source>
</evidence>
<dbReference type="EMBL" id="ML977189">
    <property type="protein sequence ID" value="KAF1982053.1"/>
    <property type="molecule type" value="Genomic_DNA"/>
</dbReference>
<feature type="coiled-coil region" evidence="1">
    <location>
        <begin position="714"/>
        <end position="741"/>
    </location>
</feature>
<feature type="transmembrane region" description="Helical" evidence="3">
    <location>
        <begin position="148"/>
        <end position="170"/>
    </location>
</feature>
<dbReference type="OrthoDB" id="4158994at2759"/>
<feature type="region of interest" description="Disordered" evidence="2">
    <location>
        <begin position="612"/>
        <end position="653"/>
    </location>
</feature>
<feature type="compositionally biased region" description="Polar residues" evidence="2">
    <location>
        <begin position="35"/>
        <end position="55"/>
    </location>
</feature>
<feature type="compositionally biased region" description="Polar residues" evidence="2">
    <location>
        <begin position="358"/>
        <end position="378"/>
    </location>
</feature>
<evidence type="ECO:0000313" key="5">
    <source>
        <dbReference type="Proteomes" id="UP000800041"/>
    </source>
</evidence>
<proteinExistence type="predicted"/>
<feature type="region of interest" description="Disordered" evidence="2">
    <location>
        <begin position="819"/>
        <end position="972"/>
    </location>
</feature>
<keyword evidence="1" id="KW-0175">Coiled coil</keyword>
<dbReference type="Proteomes" id="UP000800041">
    <property type="component" value="Unassembled WGS sequence"/>
</dbReference>
<gene>
    <name evidence="4" type="ORF">K402DRAFT_341208</name>
</gene>
<feature type="region of interest" description="Disordered" evidence="2">
    <location>
        <begin position="335"/>
        <end position="413"/>
    </location>
</feature>
<feature type="region of interest" description="Disordered" evidence="2">
    <location>
        <begin position="1"/>
        <end position="55"/>
    </location>
</feature>
<sequence>MPPKTARRANDNSSLAALGKRISKKKSNSALNSNHATRTTCTSSPPASNLACGSSSEGSTIANGKPLDAIMGESSCAPACGRDATLSEAPFDKSDAFHLGNGSLAHPDPASPLKVDNNSGGIKSSTAFFGNKLALATTILKSCPLRDVIAMLILLLQLPPTVLTIIQFLFATMTYVPRPATSTWSALPSLNDCFQGTGGSPSVATIMVTDGIVLLLWLLLWTPVQNIALDFAQAVIAISFSGAAAGRTRTWTSPIICVAIILLFDTFRYKLLPSLSRFNLSDLPILSDLAASSSPSEAGPSPALHAPQSWMRSLLGVHILTQGIVRIIRRSLHRRDTPQLPKNHRKTDPEAATAVQGPRNSVSVPDQNTDATSTSSTDGRPPGPSPAPRDSKEKMSSGRKRRKQATQVRSQQPVWAALAHTKVTVSNSMEQTQISSDALEANAFDINHVGNANFKQDEDRVWISELGATDVAFGVCISDVVDEEAEEEVDGEREIAAGIDKTKPFYVRINGADWSSTRIREAPQGSSSGHTMALWTGEIFGLTPLSNYHCEFVRVATDTVFHSASLITESAPYTEQTVTVLAPAHQSLRPSSPTTTLRNSIASVEQQLQERRNRLKQKRKEHKNGAHQIKREVDILTGKLSSSGGTDDRQRQRTLQLKQTIRQAEEAARDAETEAAELGDIPEAELQDFEMKQRQWAKQKGIQSEFHGELEAFKDEYNREMGRAQADISNATQKRDRLQLRQLKLAEQHERLVVAHAQDQFAQTRRLSERAAESAKLAAQEQTYSNQATMYEAQTQNLNGKAMQYYQQSQHLEALMYQQQQIQQGMPPTTPEGELPGTRSNRNSQTFSPAFQFPLPHGPFGDINRYSAPSLHGHGRDRSSSMHSGISHFTDDAIDGNNHIHNGIHPSPLASAPGYPVDHLNGRKGSNGSGSASISGSSRGSGNGSLRDPMSPPPNPKVLSPVGTPLSAGGYR</sequence>
<keyword evidence="3" id="KW-0472">Membrane</keyword>
<accession>A0A6G1GM70</accession>
<reference evidence="4" key="1">
    <citation type="journal article" date="2020" name="Stud. Mycol.">
        <title>101 Dothideomycetes genomes: a test case for predicting lifestyles and emergence of pathogens.</title>
        <authorList>
            <person name="Haridas S."/>
            <person name="Albert R."/>
            <person name="Binder M."/>
            <person name="Bloem J."/>
            <person name="Labutti K."/>
            <person name="Salamov A."/>
            <person name="Andreopoulos B."/>
            <person name="Baker S."/>
            <person name="Barry K."/>
            <person name="Bills G."/>
            <person name="Bluhm B."/>
            <person name="Cannon C."/>
            <person name="Castanera R."/>
            <person name="Culley D."/>
            <person name="Daum C."/>
            <person name="Ezra D."/>
            <person name="Gonzalez J."/>
            <person name="Henrissat B."/>
            <person name="Kuo A."/>
            <person name="Liang C."/>
            <person name="Lipzen A."/>
            <person name="Lutzoni F."/>
            <person name="Magnuson J."/>
            <person name="Mondo S."/>
            <person name="Nolan M."/>
            <person name="Ohm R."/>
            <person name="Pangilinan J."/>
            <person name="Park H.-J."/>
            <person name="Ramirez L."/>
            <person name="Alfaro M."/>
            <person name="Sun H."/>
            <person name="Tritt A."/>
            <person name="Yoshinaga Y."/>
            <person name="Zwiers L.-H."/>
            <person name="Turgeon B."/>
            <person name="Goodwin S."/>
            <person name="Spatafora J."/>
            <person name="Crous P."/>
            <person name="Grigoriev I."/>
        </authorList>
    </citation>
    <scope>NUCLEOTIDE SEQUENCE</scope>
    <source>
        <strain evidence="4">CBS 113979</strain>
    </source>
</reference>
<feature type="compositionally biased region" description="Polar residues" evidence="2">
    <location>
        <begin position="839"/>
        <end position="849"/>
    </location>
</feature>
<evidence type="ECO:0000313" key="4">
    <source>
        <dbReference type="EMBL" id="KAF1982053.1"/>
    </source>
</evidence>
<organism evidence="4 5">
    <name type="scientific">Aulographum hederae CBS 113979</name>
    <dbReference type="NCBI Taxonomy" id="1176131"/>
    <lineage>
        <taxon>Eukaryota</taxon>
        <taxon>Fungi</taxon>
        <taxon>Dikarya</taxon>
        <taxon>Ascomycota</taxon>
        <taxon>Pezizomycotina</taxon>
        <taxon>Dothideomycetes</taxon>
        <taxon>Pleosporomycetidae</taxon>
        <taxon>Aulographales</taxon>
        <taxon>Aulographaceae</taxon>
    </lineage>
</organism>
<dbReference type="AlphaFoldDB" id="A0A6G1GM70"/>
<protein>
    <recommendedName>
        <fullName evidence="6">Ubiquitination network signaling protein</fullName>
    </recommendedName>
</protein>
<keyword evidence="3" id="KW-0812">Transmembrane</keyword>
<evidence type="ECO:0008006" key="6">
    <source>
        <dbReference type="Google" id="ProtNLM"/>
    </source>
</evidence>
<feature type="transmembrane region" description="Helical" evidence="3">
    <location>
        <begin position="251"/>
        <end position="269"/>
    </location>
</feature>
<keyword evidence="5" id="KW-1185">Reference proteome</keyword>
<feature type="compositionally biased region" description="Basic residues" evidence="2">
    <location>
        <begin position="613"/>
        <end position="622"/>
    </location>
</feature>
<evidence type="ECO:0000256" key="3">
    <source>
        <dbReference type="SAM" id="Phobius"/>
    </source>
</evidence>
<feature type="compositionally biased region" description="Low complexity" evidence="2">
    <location>
        <begin position="929"/>
        <end position="940"/>
    </location>
</feature>
<evidence type="ECO:0000256" key="1">
    <source>
        <dbReference type="SAM" id="Coils"/>
    </source>
</evidence>
<feature type="transmembrane region" description="Helical" evidence="3">
    <location>
        <begin position="202"/>
        <end position="220"/>
    </location>
</feature>
<keyword evidence="3" id="KW-1133">Transmembrane helix</keyword>